<dbReference type="RefSeq" id="WP_077122789.1">
    <property type="nucleotide sequence ID" value="NZ_FMUE01000019.1"/>
</dbReference>
<proteinExistence type="predicted"/>
<feature type="domain" description="Knr4/Smi1-like" evidence="1">
    <location>
        <begin position="16"/>
        <end position="153"/>
    </location>
</feature>
<dbReference type="Gene3D" id="3.40.1580.10">
    <property type="entry name" value="SMI1/KNR4-like"/>
    <property type="match status" value="1"/>
</dbReference>
<dbReference type="InterPro" id="IPR018958">
    <property type="entry name" value="Knr4/Smi1-like_dom"/>
</dbReference>
<dbReference type="InterPro" id="IPR037883">
    <property type="entry name" value="Knr4/Smi1-like_sf"/>
</dbReference>
<dbReference type="Pfam" id="PF09346">
    <property type="entry name" value="SMI1_KNR4"/>
    <property type="match status" value="1"/>
</dbReference>
<protein>
    <submittedName>
        <fullName evidence="2">SMI1 / KNR4 family protein</fullName>
    </submittedName>
</protein>
<dbReference type="Proteomes" id="UP000187891">
    <property type="component" value="Unassembled WGS sequence"/>
</dbReference>
<dbReference type="AlphaFoldDB" id="A0A1R3U1U5"/>
<sequence length="180" mass="20770">MDAIIVPDEGDWTSVTDPTNEISRWEQETGKKVPDDYRSFMRQYNGGRIYPLIFDVKIPASANAMQDPGTFVNAFYPWGFVEEIWNGGTFDKRNPPDMLVIGSDPGDIEILLSVDEATYGKVYLWQHSLSAWGADNNNKVWEQAGSFREFVKSFYENSDKEGYSYWYIPKYKGLEKKVEF</sequence>
<dbReference type="STRING" id="1907666.DSM25559_4827"/>
<organism evidence="2 3">
    <name type="scientific">Agrobacterium rosae</name>
    <dbReference type="NCBI Taxonomy" id="1972867"/>
    <lineage>
        <taxon>Bacteria</taxon>
        <taxon>Pseudomonadati</taxon>
        <taxon>Pseudomonadota</taxon>
        <taxon>Alphaproteobacteria</taxon>
        <taxon>Hyphomicrobiales</taxon>
        <taxon>Rhizobiaceae</taxon>
        <taxon>Rhizobium/Agrobacterium group</taxon>
        <taxon>Agrobacterium</taxon>
    </lineage>
</organism>
<reference evidence="3" key="1">
    <citation type="submission" date="2016-10" db="EMBL/GenBank/DDBJ databases">
        <authorList>
            <person name="Wibberg D."/>
        </authorList>
    </citation>
    <scope>NUCLEOTIDE SEQUENCE [LARGE SCALE GENOMIC DNA]</scope>
</reference>
<dbReference type="EMBL" id="FMUE01000019">
    <property type="protein sequence ID" value="SCX35155.1"/>
    <property type="molecule type" value="Genomic_DNA"/>
</dbReference>
<accession>A0A1R3U1U5</accession>
<gene>
    <name evidence="2" type="ORF">DSM25559_4827</name>
</gene>
<dbReference type="SUPFAM" id="SSF160631">
    <property type="entry name" value="SMI1/KNR4-like"/>
    <property type="match status" value="1"/>
</dbReference>
<evidence type="ECO:0000313" key="2">
    <source>
        <dbReference type="EMBL" id="SCX35155.1"/>
    </source>
</evidence>
<name>A0A1R3U1U5_9HYPH</name>
<evidence type="ECO:0000259" key="1">
    <source>
        <dbReference type="SMART" id="SM00860"/>
    </source>
</evidence>
<evidence type="ECO:0000313" key="3">
    <source>
        <dbReference type="Proteomes" id="UP000187891"/>
    </source>
</evidence>
<dbReference type="SMART" id="SM00860">
    <property type="entry name" value="SMI1_KNR4"/>
    <property type="match status" value="1"/>
</dbReference>